<sequence>MGIIIKDFQYARYKQIVVSTFNGNKFRAACDLNVDTAYSGSLRLVLQCAADPMEGRHVDNAITALESGLGDRIALFPAPLHSLVFLRVSLLV</sequence>
<reference evidence="1" key="1">
    <citation type="submission" date="2022-03" db="EMBL/GenBank/DDBJ databases">
        <authorList>
            <person name="Martin H S."/>
        </authorList>
    </citation>
    <scope>NUCLEOTIDE SEQUENCE</scope>
</reference>
<protein>
    <submittedName>
        <fullName evidence="1">Uncharacterized protein</fullName>
    </submittedName>
</protein>
<dbReference type="EMBL" id="OW152819">
    <property type="protein sequence ID" value="CAH2073734.1"/>
    <property type="molecule type" value="Genomic_DNA"/>
</dbReference>
<evidence type="ECO:0000313" key="2">
    <source>
        <dbReference type="Proteomes" id="UP000837857"/>
    </source>
</evidence>
<evidence type="ECO:0000313" key="1">
    <source>
        <dbReference type="EMBL" id="CAH2073734.1"/>
    </source>
</evidence>
<proteinExistence type="predicted"/>
<accession>A0ABN8J2L7</accession>
<gene>
    <name evidence="1" type="ORF">IPOD504_LOCUS15765</name>
</gene>
<dbReference type="Proteomes" id="UP000837857">
    <property type="component" value="Chromosome 7"/>
</dbReference>
<keyword evidence="2" id="KW-1185">Reference proteome</keyword>
<feature type="non-terminal residue" evidence="1">
    <location>
        <position position="1"/>
    </location>
</feature>
<name>A0ABN8J2L7_9NEOP</name>
<organism evidence="1 2">
    <name type="scientific">Iphiclides podalirius</name>
    <name type="common">scarce swallowtail</name>
    <dbReference type="NCBI Taxonomy" id="110791"/>
    <lineage>
        <taxon>Eukaryota</taxon>
        <taxon>Metazoa</taxon>
        <taxon>Ecdysozoa</taxon>
        <taxon>Arthropoda</taxon>
        <taxon>Hexapoda</taxon>
        <taxon>Insecta</taxon>
        <taxon>Pterygota</taxon>
        <taxon>Neoptera</taxon>
        <taxon>Endopterygota</taxon>
        <taxon>Lepidoptera</taxon>
        <taxon>Glossata</taxon>
        <taxon>Ditrysia</taxon>
        <taxon>Papilionoidea</taxon>
        <taxon>Papilionidae</taxon>
        <taxon>Papilioninae</taxon>
        <taxon>Iphiclides</taxon>
    </lineage>
</organism>